<evidence type="ECO:0000256" key="1">
    <source>
        <dbReference type="SAM" id="MobiDB-lite"/>
    </source>
</evidence>
<dbReference type="NCBIfam" id="NF005907">
    <property type="entry name" value="PRK07883.1-5"/>
    <property type="match status" value="1"/>
</dbReference>
<keyword evidence="4" id="KW-1185">Reference proteome</keyword>
<dbReference type="SUPFAM" id="SSF82771">
    <property type="entry name" value="GIY-YIG endonuclease"/>
    <property type="match status" value="1"/>
</dbReference>
<name>A0ABV6H4N0_9ACTN</name>
<dbReference type="RefSeq" id="WP_382360731.1">
    <property type="nucleotide sequence ID" value="NZ_JBHLWV010000011.1"/>
</dbReference>
<dbReference type="Gene3D" id="3.40.1440.10">
    <property type="entry name" value="GIY-YIG endonuclease"/>
    <property type="match status" value="1"/>
</dbReference>
<dbReference type="InterPro" id="IPR013520">
    <property type="entry name" value="Ribonucl_H"/>
</dbReference>
<dbReference type="SUPFAM" id="SSF53098">
    <property type="entry name" value="Ribonuclease H-like"/>
    <property type="match status" value="1"/>
</dbReference>
<feature type="compositionally biased region" description="Basic and acidic residues" evidence="1">
    <location>
        <begin position="513"/>
        <end position="527"/>
    </location>
</feature>
<evidence type="ECO:0000259" key="2">
    <source>
        <dbReference type="PROSITE" id="PS50164"/>
    </source>
</evidence>
<feature type="region of interest" description="Disordered" evidence="1">
    <location>
        <begin position="508"/>
        <end position="567"/>
    </location>
</feature>
<feature type="domain" description="GIY-YIG" evidence="2">
    <location>
        <begin position="224"/>
        <end position="302"/>
    </location>
</feature>
<dbReference type="InterPro" id="IPR050066">
    <property type="entry name" value="UvrABC_protein_C"/>
</dbReference>
<protein>
    <submittedName>
        <fullName evidence="3">DEDD exonuclease domain-containing protein</fullName>
    </submittedName>
</protein>
<organism evidence="3 4">
    <name type="scientific">Gordonia phosphorivorans</name>
    <dbReference type="NCBI Taxonomy" id="1056982"/>
    <lineage>
        <taxon>Bacteria</taxon>
        <taxon>Bacillati</taxon>
        <taxon>Actinomycetota</taxon>
        <taxon>Actinomycetes</taxon>
        <taxon>Mycobacteriales</taxon>
        <taxon>Gordoniaceae</taxon>
        <taxon>Gordonia</taxon>
    </lineage>
</organism>
<dbReference type="InterPro" id="IPR000305">
    <property type="entry name" value="GIY-YIG_endonuc"/>
</dbReference>
<sequence>MDQLSFADLPGDEAFASLSLADLTLVVVDLETTGGSPENDAITEIGAVKIRGGEVLGEFGTLVDPGRAIPPQIVTLTGITSAMVHDAPPIEQVLPAFLEFARGAVLVAHNARFDVGFLRRAAARQHLPWTFPATLCTVLMARRILTRQEAPTVKLSALAELFDVTVRPTHRALDDAHATVEVFHHLLERVGNQQVHTYRDLTRYLPRATPALRAKRSLADDLPHAPGVYLFRGPGDEVLYIGTAVDLRRRVGSYFTGGDTRARMAQMVGLAERVEHIECAHALEAGVRELTLIAVHKPTFNRRSANPHRGWWITLTGSEPPRLKVSRTPSAVCFGPVSGRTVAAEIAAALTEVATSTTEVRELIDGRSDAPLDALTRRLTALAQSRRFETAARARDTLASTIDALARCQRLSAIARLDELVLARPTDAGGWEFAVVRHGRLAGAGCAPRDAAPMPVVAALLAGAQHIPAPGDQAGPLAGAPPEEVALIAEWISAPGTRLVSVRGDLHSPLQSAERRRDFSRTAREARTLAQTPRLGSEDDHRHRPHRSRHPSDPGDRPGRRRHPGRH</sequence>
<dbReference type="SMART" id="SM00479">
    <property type="entry name" value="EXOIII"/>
    <property type="match status" value="1"/>
</dbReference>
<keyword evidence="3" id="KW-0540">Nuclease</keyword>
<dbReference type="Gene3D" id="3.30.420.10">
    <property type="entry name" value="Ribonuclease H-like superfamily/Ribonuclease H"/>
    <property type="match status" value="1"/>
</dbReference>
<dbReference type="NCBIfam" id="NF005905">
    <property type="entry name" value="PRK07883.1-3"/>
    <property type="match status" value="1"/>
</dbReference>
<dbReference type="InterPro" id="IPR006054">
    <property type="entry name" value="DnaQ"/>
</dbReference>
<dbReference type="InterPro" id="IPR035901">
    <property type="entry name" value="GIY-YIG_endonuc_sf"/>
</dbReference>
<evidence type="ECO:0000313" key="4">
    <source>
        <dbReference type="Proteomes" id="UP001589783"/>
    </source>
</evidence>
<gene>
    <name evidence="3" type="ORF">ACFFJD_03050</name>
</gene>
<dbReference type="SMART" id="SM00465">
    <property type="entry name" value="GIYc"/>
    <property type="match status" value="1"/>
</dbReference>
<dbReference type="CDD" id="cd10434">
    <property type="entry name" value="GIY-YIG_UvrC_Cho"/>
    <property type="match status" value="1"/>
</dbReference>
<dbReference type="InterPro" id="IPR012337">
    <property type="entry name" value="RNaseH-like_sf"/>
</dbReference>
<reference evidence="3 4" key="1">
    <citation type="submission" date="2024-09" db="EMBL/GenBank/DDBJ databases">
        <authorList>
            <person name="Sun Q."/>
            <person name="Mori K."/>
        </authorList>
    </citation>
    <scope>NUCLEOTIDE SEQUENCE [LARGE SCALE GENOMIC DNA]</scope>
    <source>
        <strain evidence="3 4">CCM 7957</strain>
    </source>
</reference>
<proteinExistence type="predicted"/>
<evidence type="ECO:0000313" key="3">
    <source>
        <dbReference type="EMBL" id="MFC0313832.1"/>
    </source>
</evidence>
<dbReference type="CDD" id="cd06127">
    <property type="entry name" value="DEDDh"/>
    <property type="match status" value="1"/>
</dbReference>
<keyword evidence="3" id="KW-0269">Exonuclease</keyword>
<dbReference type="PANTHER" id="PTHR30562">
    <property type="entry name" value="UVRC/OXIDOREDUCTASE"/>
    <property type="match status" value="1"/>
</dbReference>
<accession>A0ABV6H4N0</accession>
<dbReference type="GO" id="GO:0004527">
    <property type="term" value="F:exonuclease activity"/>
    <property type="evidence" value="ECO:0007669"/>
    <property type="project" value="UniProtKB-KW"/>
</dbReference>
<comment type="caution">
    <text evidence="3">The sequence shown here is derived from an EMBL/GenBank/DDBJ whole genome shotgun (WGS) entry which is preliminary data.</text>
</comment>
<dbReference type="PROSITE" id="PS50164">
    <property type="entry name" value="GIY_YIG"/>
    <property type="match status" value="1"/>
</dbReference>
<dbReference type="NCBIfam" id="TIGR00573">
    <property type="entry name" value="dnaq"/>
    <property type="match status" value="1"/>
</dbReference>
<dbReference type="Proteomes" id="UP001589783">
    <property type="component" value="Unassembled WGS sequence"/>
</dbReference>
<dbReference type="EMBL" id="JBHLWV010000011">
    <property type="protein sequence ID" value="MFC0313832.1"/>
    <property type="molecule type" value="Genomic_DNA"/>
</dbReference>
<dbReference type="PANTHER" id="PTHR30562:SF1">
    <property type="entry name" value="UVRABC SYSTEM PROTEIN C"/>
    <property type="match status" value="1"/>
</dbReference>
<dbReference type="InterPro" id="IPR047296">
    <property type="entry name" value="GIY-YIG_UvrC_Cho"/>
</dbReference>
<dbReference type="InterPro" id="IPR036397">
    <property type="entry name" value="RNaseH_sf"/>
</dbReference>
<dbReference type="Pfam" id="PF00929">
    <property type="entry name" value="RNase_T"/>
    <property type="match status" value="1"/>
</dbReference>
<keyword evidence="3" id="KW-0378">Hydrolase</keyword>